<dbReference type="EMBL" id="JASJQH010006921">
    <property type="protein sequence ID" value="KAK9727429.1"/>
    <property type="molecule type" value="Genomic_DNA"/>
</dbReference>
<gene>
    <name evidence="5" type="ORF">K7432_001868</name>
</gene>
<evidence type="ECO:0000256" key="3">
    <source>
        <dbReference type="ARBA" id="ARBA00025745"/>
    </source>
</evidence>
<dbReference type="PIRSF" id="PIRSF010044">
    <property type="entry name" value="UCP010044"/>
    <property type="match status" value="1"/>
</dbReference>
<evidence type="ECO:0000313" key="5">
    <source>
        <dbReference type="EMBL" id="KAK9727429.1"/>
    </source>
</evidence>
<reference evidence="5 6" key="1">
    <citation type="submission" date="2023-04" db="EMBL/GenBank/DDBJ databases">
        <title>Genome of Basidiobolus ranarum AG-B5.</title>
        <authorList>
            <person name="Stajich J.E."/>
            <person name="Carter-House D."/>
            <person name="Gryganskyi A."/>
        </authorList>
    </citation>
    <scope>NUCLEOTIDE SEQUENCE [LARGE SCALE GENOMIC DNA]</scope>
    <source>
        <strain evidence="5 6">AG-B5</strain>
    </source>
</reference>
<dbReference type="PANTHER" id="PTHR12970:SF1">
    <property type="entry name" value="PROTEASOME ASSEMBLY CHAPERONE 2"/>
    <property type="match status" value="1"/>
</dbReference>
<evidence type="ECO:0000313" key="6">
    <source>
        <dbReference type="Proteomes" id="UP001479436"/>
    </source>
</evidence>
<keyword evidence="2 4" id="KW-0143">Chaperone</keyword>
<protein>
    <recommendedName>
        <fullName evidence="1 4">Proteasome assembly chaperone 2</fullName>
    </recommendedName>
</protein>
<comment type="similarity">
    <text evidence="3 4">Belongs to the PSMG2 family.</text>
</comment>
<evidence type="ECO:0000256" key="2">
    <source>
        <dbReference type="ARBA" id="ARBA00023186"/>
    </source>
</evidence>
<dbReference type="InterPro" id="IPR019151">
    <property type="entry name" value="Proteasome_assmbl_chaperone_2"/>
</dbReference>
<dbReference type="InterPro" id="IPR016562">
    <property type="entry name" value="Proteasome_assmbl_chp_2_euk"/>
</dbReference>
<organism evidence="5 6">
    <name type="scientific">Basidiobolus ranarum</name>
    <dbReference type="NCBI Taxonomy" id="34480"/>
    <lineage>
        <taxon>Eukaryota</taxon>
        <taxon>Fungi</taxon>
        <taxon>Fungi incertae sedis</taxon>
        <taxon>Zoopagomycota</taxon>
        <taxon>Entomophthoromycotina</taxon>
        <taxon>Basidiobolomycetes</taxon>
        <taxon>Basidiobolales</taxon>
        <taxon>Basidiobolaceae</taxon>
        <taxon>Basidiobolus</taxon>
    </lineage>
</organism>
<dbReference type="Proteomes" id="UP001479436">
    <property type="component" value="Unassembled WGS sequence"/>
</dbReference>
<sequence>MNTFQPISKFDISQLRDSTLLLPSVSIGNVPQLTLDLLISTLSLEKVGFLDDVCVHQIAGSNAFGQTGITVSLEVFQTKDQKWTLIQQRAPAFKKKWHQFARNLVEFIKVAQFKQVILLSGFDSFGRTEIQLQGPPLRYLATPSFSSDTIQRIGALGISEFERTHVNRHGEVIHDDDTTTYIPGGGMTKYFLSECEANNISLMVVLVFSTEGDNIPDGILLANFLNSVFQLLPAEGAQWTPPVSWEHLYGTQTQQLLYD</sequence>
<proteinExistence type="inferred from homology"/>
<comment type="subunit">
    <text evidence="4">Component of the 20S proteasome chaperone.</text>
</comment>
<keyword evidence="6" id="KW-1185">Reference proteome</keyword>
<dbReference type="PANTHER" id="PTHR12970">
    <property type="entry name" value="PROTEASOME ASSEMBLY CHAPERONE 2"/>
    <property type="match status" value="1"/>
</dbReference>
<dbReference type="Pfam" id="PF09754">
    <property type="entry name" value="PAC2"/>
    <property type="match status" value="1"/>
</dbReference>
<comment type="function">
    <text evidence="4">Involved in 20S proteasome assembly.</text>
</comment>
<evidence type="ECO:0000256" key="1">
    <source>
        <dbReference type="ARBA" id="ARBA00019186"/>
    </source>
</evidence>
<name>A0ABR2W8U8_9FUNG</name>
<evidence type="ECO:0000256" key="4">
    <source>
        <dbReference type="PIRNR" id="PIRNR010044"/>
    </source>
</evidence>
<dbReference type="Gene3D" id="3.40.50.10900">
    <property type="entry name" value="PAC-like subunit"/>
    <property type="match status" value="2"/>
</dbReference>
<comment type="caution">
    <text evidence="5">The sequence shown here is derived from an EMBL/GenBank/DDBJ whole genome shotgun (WGS) entry which is preliminary data.</text>
</comment>
<accession>A0ABR2W8U8</accession>
<dbReference type="InterPro" id="IPR038389">
    <property type="entry name" value="PSMG2_sf"/>
</dbReference>